<feature type="transmembrane region" description="Helical" evidence="13">
    <location>
        <begin position="235"/>
        <end position="256"/>
    </location>
</feature>
<feature type="transmembrane region" description="Helical" evidence="13">
    <location>
        <begin position="119"/>
        <end position="140"/>
    </location>
</feature>
<evidence type="ECO:0000256" key="3">
    <source>
        <dbReference type="ARBA" id="ARBA00022448"/>
    </source>
</evidence>
<evidence type="ECO:0000256" key="12">
    <source>
        <dbReference type="SAM" id="MobiDB-lite"/>
    </source>
</evidence>
<feature type="transmembrane region" description="Helical" evidence="13">
    <location>
        <begin position="152"/>
        <end position="172"/>
    </location>
</feature>
<evidence type="ECO:0000256" key="11">
    <source>
        <dbReference type="RuleBase" id="RU362091"/>
    </source>
</evidence>
<dbReference type="GO" id="GO:0006814">
    <property type="term" value="P:sodium ion transport"/>
    <property type="evidence" value="ECO:0007669"/>
    <property type="project" value="UniProtKB-KW"/>
</dbReference>
<dbReference type="InterPro" id="IPR051163">
    <property type="entry name" value="Sodium:Solute_Symporter_SSF"/>
</dbReference>
<evidence type="ECO:0000313" key="15">
    <source>
        <dbReference type="Proteomes" id="UP001286313"/>
    </source>
</evidence>
<dbReference type="Gene3D" id="1.20.1730.10">
    <property type="entry name" value="Sodium/glucose cotransporter"/>
    <property type="match status" value="1"/>
</dbReference>
<keyword evidence="10" id="KW-0739">Sodium transport</keyword>
<feature type="compositionally biased region" description="Low complexity" evidence="12">
    <location>
        <begin position="319"/>
        <end position="331"/>
    </location>
</feature>
<name>A0AAE1KQ98_PETCI</name>
<keyword evidence="7" id="KW-0915">Sodium</keyword>
<keyword evidence="8" id="KW-0406">Ion transport</keyword>
<keyword evidence="4" id="KW-1003">Cell membrane</keyword>
<dbReference type="Pfam" id="PF00474">
    <property type="entry name" value="SSF"/>
    <property type="match status" value="1"/>
</dbReference>
<keyword evidence="6 13" id="KW-1133">Transmembrane helix</keyword>
<evidence type="ECO:0000256" key="5">
    <source>
        <dbReference type="ARBA" id="ARBA00022692"/>
    </source>
</evidence>
<dbReference type="AlphaFoldDB" id="A0AAE1KQ98"/>
<keyword evidence="5 13" id="KW-0812">Transmembrane</keyword>
<evidence type="ECO:0000256" key="4">
    <source>
        <dbReference type="ARBA" id="ARBA00022475"/>
    </source>
</evidence>
<feature type="region of interest" description="Disordered" evidence="12">
    <location>
        <begin position="297"/>
        <end position="377"/>
    </location>
</feature>
<comment type="similarity">
    <text evidence="2 11">Belongs to the sodium:solute symporter (SSF) (TC 2.A.21) family.</text>
</comment>
<sequence>MFYLSGLVAYATYKHCDPLTSGRINKADQIIPYLVMDKLGEFPGLPGLFVAAVYGGVLSSMSSQANSIACLVWEDFLKETTFFSKLSPEKAVTVVKVITVLAGMGGIGLALLVGQLGTLFSVAYSISGAITGPLDGLYMAGIFMPWTNKKGAVTGIVTSFVVSLWRVIGNFIRGGGSPPHLPFSTDGCPENYYNYSTITNTTTTTTTIPPNTTTVFPSEEVYSGSHSFYDISYCYNGAMAIIITMVVCGIVSLLTNPLPPDAVDHRLTNPTVARLYRKLWEALASCGLVKVKAKKEEVVEMDDKQEEEGERDGDEYKNKNNTSNNDNNITKIDQEFTEGENHNKSQITSTLSSSPTTVRRTTQPETSPVANTNNIDV</sequence>
<keyword evidence="9 13" id="KW-0472">Membrane</keyword>
<feature type="compositionally biased region" description="Acidic residues" evidence="12">
    <location>
        <begin position="303"/>
        <end position="313"/>
    </location>
</feature>
<dbReference type="InterPro" id="IPR001734">
    <property type="entry name" value="Na/solute_symporter"/>
</dbReference>
<organism evidence="14 15">
    <name type="scientific">Petrolisthes cinctipes</name>
    <name type="common">Flat porcelain crab</name>
    <dbReference type="NCBI Taxonomy" id="88211"/>
    <lineage>
        <taxon>Eukaryota</taxon>
        <taxon>Metazoa</taxon>
        <taxon>Ecdysozoa</taxon>
        <taxon>Arthropoda</taxon>
        <taxon>Crustacea</taxon>
        <taxon>Multicrustacea</taxon>
        <taxon>Malacostraca</taxon>
        <taxon>Eumalacostraca</taxon>
        <taxon>Eucarida</taxon>
        <taxon>Decapoda</taxon>
        <taxon>Pleocyemata</taxon>
        <taxon>Anomura</taxon>
        <taxon>Galatheoidea</taxon>
        <taxon>Porcellanidae</taxon>
        <taxon>Petrolisthes</taxon>
    </lineage>
</organism>
<dbReference type="InterPro" id="IPR038377">
    <property type="entry name" value="Na/Glc_symporter_sf"/>
</dbReference>
<evidence type="ECO:0000313" key="14">
    <source>
        <dbReference type="EMBL" id="KAK3879833.1"/>
    </source>
</evidence>
<dbReference type="PROSITE" id="PS50283">
    <property type="entry name" value="NA_SOLUT_SYMP_3"/>
    <property type="match status" value="1"/>
</dbReference>
<keyword evidence="15" id="KW-1185">Reference proteome</keyword>
<feature type="transmembrane region" description="Helical" evidence="13">
    <location>
        <begin position="94"/>
        <end position="113"/>
    </location>
</feature>
<evidence type="ECO:0000256" key="6">
    <source>
        <dbReference type="ARBA" id="ARBA00022989"/>
    </source>
</evidence>
<evidence type="ECO:0000256" key="2">
    <source>
        <dbReference type="ARBA" id="ARBA00006434"/>
    </source>
</evidence>
<evidence type="ECO:0000256" key="9">
    <source>
        <dbReference type="ARBA" id="ARBA00023136"/>
    </source>
</evidence>
<evidence type="ECO:0000256" key="8">
    <source>
        <dbReference type="ARBA" id="ARBA00023065"/>
    </source>
</evidence>
<protein>
    <recommendedName>
        <fullName evidence="16">Sodium-coupled monocarboxylate transporter 1</fullName>
    </recommendedName>
</protein>
<accession>A0AAE1KQ98</accession>
<dbReference type="PANTHER" id="PTHR42985">
    <property type="entry name" value="SODIUM-COUPLED MONOCARBOXYLATE TRANSPORTER"/>
    <property type="match status" value="1"/>
</dbReference>
<comment type="subcellular location">
    <subcellularLocation>
        <location evidence="1">Cell membrane</location>
        <topology evidence="1">Multi-pass membrane protein</topology>
    </subcellularLocation>
</comment>
<dbReference type="PANTHER" id="PTHR42985:SF2">
    <property type="entry name" value="SODIUM-DEPENDENT MULTIVITAMIN TRANSPORTER"/>
    <property type="match status" value="1"/>
</dbReference>
<evidence type="ECO:0008006" key="16">
    <source>
        <dbReference type="Google" id="ProtNLM"/>
    </source>
</evidence>
<feature type="compositionally biased region" description="Polar residues" evidence="12">
    <location>
        <begin position="344"/>
        <end position="377"/>
    </location>
</feature>
<evidence type="ECO:0000256" key="10">
    <source>
        <dbReference type="ARBA" id="ARBA00023201"/>
    </source>
</evidence>
<proteinExistence type="inferred from homology"/>
<gene>
    <name evidence="14" type="ORF">Pcinc_015640</name>
</gene>
<comment type="caution">
    <text evidence="14">The sequence shown here is derived from an EMBL/GenBank/DDBJ whole genome shotgun (WGS) entry which is preliminary data.</text>
</comment>
<keyword evidence="3" id="KW-0813">Transport</keyword>
<evidence type="ECO:0000256" key="13">
    <source>
        <dbReference type="SAM" id="Phobius"/>
    </source>
</evidence>
<dbReference type="EMBL" id="JAWQEG010001394">
    <property type="protein sequence ID" value="KAK3879833.1"/>
    <property type="molecule type" value="Genomic_DNA"/>
</dbReference>
<reference evidence="14" key="1">
    <citation type="submission" date="2023-10" db="EMBL/GenBank/DDBJ databases">
        <title>Genome assemblies of two species of porcelain crab, Petrolisthes cinctipes and Petrolisthes manimaculis (Anomura: Porcellanidae).</title>
        <authorList>
            <person name="Angst P."/>
        </authorList>
    </citation>
    <scope>NUCLEOTIDE SEQUENCE</scope>
    <source>
        <strain evidence="14">PB745_01</strain>
        <tissue evidence="14">Gill</tissue>
    </source>
</reference>
<evidence type="ECO:0000256" key="7">
    <source>
        <dbReference type="ARBA" id="ARBA00023053"/>
    </source>
</evidence>
<dbReference type="Proteomes" id="UP001286313">
    <property type="component" value="Unassembled WGS sequence"/>
</dbReference>
<evidence type="ECO:0000256" key="1">
    <source>
        <dbReference type="ARBA" id="ARBA00004651"/>
    </source>
</evidence>
<dbReference type="GO" id="GO:0015293">
    <property type="term" value="F:symporter activity"/>
    <property type="evidence" value="ECO:0007669"/>
    <property type="project" value="TreeGrafter"/>
</dbReference>
<dbReference type="GO" id="GO:0005886">
    <property type="term" value="C:plasma membrane"/>
    <property type="evidence" value="ECO:0007669"/>
    <property type="project" value="UniProtKB-SubCell"/>
</dbReference>